<organism evidence="1 2">
    <name type="scientific">Tripterygium wilfordii</name>
    <name type="common">Thunder God vine</name>
    <dbReference type="NCBI Taxonomy" id="458696"/>
    <lineage>
        <taxon>Eukaryota</taxon>
        <taxon>Viridiplantae</taxon>
        <taxon>Streptophyta</taxon>
        <taxon>Embryophyta</taxon>
        <taxon>Tracheophyta</taxon>
        <taxon>Spermatophyta</taxon>
        <taxon>Magnoliopsida</taxon>
        <taxon>eudicotyledons</taxon>
        <taxon>Gunneridae</taxon>
        <taxon>Pentapetalae</taxon>
        <taxon>rosids</taxon>
        <taxon>fabids</taxon>
        <taxon>Celastrales</taxon>
        <taxon>Celastraceae</taxon>
        <taxon>Tripterygium</taxon>
    </lineage>
</organism>
<gene>
    <name evidence="1" type="ORF">HS088_TW12G00539</name>
</gene>
<dbReference type="InParanoid" id="A0A7J7CZ24"/>
<dbReference type="AlphaFoldDB" id="A0A7J7CZ24"/>
<keyword evidence="2" id="KW-1185">Reference proteome</keyword>
<evidence type="ECO:0000313" key="1">
    <source>
        <dbReference type="EMBL" id="KAF5739334.1"/>
    </source>
</evidence>
<proteinExistence type="predicted"/>
<name>A0A7J7CZ24_TRIWF</name>
<accession>A0A7J7CZ24</accession>
<sequence>MEGGRETLHAIDKPLGLQIMCQASTWLLDRDLCCEQEQSNAFYQAPLWRNFSRSYQALAFYPRRALCCEKGLTRFTTRTRWRKIWHPTPPMTYASSWLA</sequence>
<comment type="caution">
    <text evidence="1">The sequence shown here is derived from an EMBL/GenBank/DDBJ whole genome shotgun (WGS) entry which is preliminary data.</text>
</comment>
<dbReference type="Proteomes" id="UP000593562">
    <property type="component" value="Unassembled WGS sequence"/>
</dbReference>
<reference evidence="1 2" key="1">
    <citation type="journal article" date="2020" name="Nat. Commun.">
        <title>Genome of Tripterygium wilfordii and identification of cytochrome P450 involved in triptolide biosynthesis.</title>
        <authorList>
            <person name="Tu L."/>
            <person name="Su P."/>
            <person name="Zhang Z."/>
            <person name="Gao L."/>
            <person name="Wang J."/>
            <person name="Hu T."/>
            <person name="Zhou J."/>
            <person name="Zhang Y."/>
            <person name="Zhao Y."/>
            <person name="Liu Y."/>
            <person name="Song Y."/>
            <person name="Tong Y."/>
            <person name="Lu Y."/>
            <person name="Yang J."/>
            <person name="Xu C."/>
            <person name="Jia M."/>
            <person name="Peters R.J."/>
            <person name="Huang L."/>
            <person name="Gao W."/>
        </authorList>
    </citation>
    <scope>NUCLEOTIDE SEQUENCE [LARGE SCALE GENOMIC DNA]</scope>
    <source>
        <strain evidence="2">cv. XIE 37</strain>
        <tissue evidence="1">Leaf</tissue>
    </source>
</reference>
<evidence type="ECO:0000313" key="2">
    <source>
        <dbReference type="Proteomes" id="UP000593562"/>
    </source>
</evidence>
<dbReference type="EMBL" id="JAAARO010000012">
    <property type="protein sequence ID" value="KAF5739334.1"/>
    <property type="molecule type" value="Genomic_DNA"/>
</dbReference>
<protein>
    <submittedName>
        <fullName evidence="1">Uncharacterized protein</fullName>
    </submittedName>
</protein>